<keyword evidence="1" id="KW-0732">Signal</keyword>
<organism evidence="2 3">
    <name type="scientific">Secundilactobacillus odoratitofui DSM 19909 = JCM 15043</name>
    <dbReference type="NCBI Taxonomy" id="1423776"/>
    <lineage>
        <taxon>Bacteria</taxon>
        <taxon>Bacillati</taxon>
        <taxon>Bacillota</taxon>
        <taxon>Bacilli</taxon>
        <taxon>Lactobacillales</taxon>
        <taxon>Lactobacillaceae</taxon>
        <taxon>Secundilactobacillus</taxon>
    </lineage>
</organism>
<evidence type="ECO:0000256" key="1">
    <source>
        <dbReference type="SAM" id="SignalP"/>
    </source>
</evidence>
<feature type="chain" id="PRO_5039177910" evidence="1">
    <location>
        <begin position="22"/>
        <end position="180"/>
    </location>
</feature>
<keyword evidence="3" id="KW-1185">Reference proteome</keyword>
<dbReference type="AlphaFoldDB" id="A0A0R1LX89"/>
<dbReference type="PATRIC" id="fig|1423776.4.peg.1544"/>
<dbReference type="RefSeq" id="WP_056948433.1">
    <property type="nucleotide sequence ID" value="NZ_AZEE01000029.1"/>
</dbReference>
<gene>
    <name evidence="2" type="ORF">FD04_GL001526</name>
</gene>
<dbReference type="STRING" id="1423776.FD04_GL001526"/>
<sequence length="180" mass="20735">MSNKLIAKLAVATLLPIGAIAVTTEFTTVQASAKSTLKTFPKSLRRTWYHYDGHGRYETVKFTSKHYYTKYYDGKWYHSSSTLHSRNENADPDQLKIHSSWAVAFTYHIGKTHWTDIKGWNQSAGDGTSYKLEIRKYHHKNFRLLSEAGGAGPWISKHYYATKKVAHVMGNRHFSGEHYY</sequence>
<name>A0A0R1LX89_9LACO</name>
<dbReference type="Proteomes" id="UP000051160">
    <property type="component" value="Unassembled WGS sequence"/>
</dbReference>
<protein>
    <submittedName>
        <fullName evidence="2">Uncharacterized protein</fullName>
    </submittedName>
</protein>
<dbReference type="OrthoDB" id="2293239at2"/>
<evidence type="ECO:0000313" key="2">
    <source>
        <dbReference type="EMBL" id="KRK97497.1"/>
    </source>
</evidence>
<evidence type="ECO:0000313" key="3">
    <source>
        <dbReference type="Proteomes" id="UP000051160"/>
    </source>
</evidence>
<comment type="caution">
    <text evidence="2">The sequence shown here is derived from an EMBL/GenBank/DDBJ whole genome shotgun (WGS) entry which is preliminary data.</text>
</comment>
<accession>A0A0R1LX89</accession>
<proteinExistence type="predicted"/>
<dbReference type="EMBL" id="AZEE01000029">
    <property type="protein sequence ID" value="KRK97497.1"/>
    <property type="molecule type" value="Genomic_DNA"/>
</dbReference>
<feature type="signal peptide" evidence="1">
    <location>
        <begin position="1"/>
        <end position="21"/>
    </location>
</feature>
<reference evidence="2 3" key="1">
    <citation type="journal article" date="2015" name="Genome Announc.">
        <title>Expanding the biotechnology potential of lactobacilli through comparative genomics of 213 strains and associated genera.</title>
        <authorList>
            <person name="Sun Z."/>
            <person name="Harris H.M."/>
            <person name="McCann A."/>
            <person name="Guo C."/>
            <person name="Argimon S."/>
            <person name="Zhang W."/>
            <person name="Yang X."/>
            <person name="Jeffery I.B."/>
            <person name="Cooney J.C."/>
            <person name="Kagawa T.F."/>
            <person name="Liu W."/>
            <person name="Song Y."/>
            <person name="Salvetti E."/>
            <person name="Wrobel A."/>
            <person name="Rasinkangas P."/>
            <person name="Parkhill J."/>
            <person name="Rea M.C."/>
            <person name="O'Sullivan O."/>
            <person name="Ritari J."/>
            <person name="Douillard F.P."/>
            <person name="Paul Ross R."/>
            <person name="Yang R."/>
            <person name="Briner A.E."/>
            <person name="Felis G.E."/>
            <person name="de Vos W.M."/>
            <person name="Barrangou R."/>
            <person name="Klaenhammer T.R."/>
            <person name="Caufield P.W."/>
            <person name="Cui Y."/>
            <person name="Zhang H."/>
            <person name="O'Toole P.W."/>
        </authorList>
    </citation>
    <scope>NUCLEOTIDE SEQUENCE [LARGE SCALE GENOMIC DNA]</scope>
    <source>
        <strain evidence="2 3">DSM 19909</strain>
    </source>
</reference>